<dbReference type="PANTHER" id="PTHR43520:SF8">
    <property type="entry name" value="P-TYPE CU(+) TRANSPORTER"/>
    <property type="match status" value="1"/>
</dbReference>
<protein>
    <recommendedName>
        <fullName evidence="4">P-type ATPase A domain-containing protein</fullName>
    </recommendedName>
</protein>
<dbReference type="Gene3D" id="2.70.150.10">
    <property type="entry name" value="Calcium-transporting ATPase, cytoplasmic transduction domain A"/>
    <property type="match status" value="1"/>
</dbReference>
<keyword evidence="2" id="KW-1278">Translocase</keyword>
<dbReference type="GO" id="GO:0043682">
    <property type="term" value="F:P-type divalent copper transporter activity"/>
    <property type="evidence" value="ECO:0007669"/>
    <property type="project" value="TreeGrafter"/>
</dbReference>
<dbReference type="GO" id="GO:0055070">
    <property type="term" value="P:copper ion homeostasis"/>
    <property type="evidence" value="ECO:0007669"/>
    <property type="project" value="TreeGrafter"/>
</dbReference>
<dbReference type="InterPro" id="IPR008250">
    <property type="entry name" value="ATPase_P-typ_transduc_dom_A_sf"/>
</dbReference>
<dbReference type="HOGENOM" id="CLU_039020_0_0_2"/>
<dbReference type="Pfam" id="PF00122">
    <property type="entry name" value="E1-E2_ATPase"/>
    <property type="match status" value="1"/>
</dbReference>
<feature type="region of interest" description="Disordered" evidence="3">
    <location>
        <begin position="461"/>
        <end position="490"/>
    </location>
</feature>
<dbReference type="PANTHER" id="PTHR43520">
    <property type="entry name" value="ATP7, ISOFORM B"/>
    <property type="match status" value="1"/>
</dbReference>
<dbReference type="GeneID" id="77145518"/>
<dbReference type="InterPro" id="IPR059000">
    <property type="entry name" value="ATPase_P-type_domA"/>
</dbReference>
<dbReference type="GO" id="GO:0016020">
    <property type="term" value="C:membrane"/>
    <property type="evidence" value="ECO:0007669"/>
    <property type="project" value="TreeGrafter"/>
</dbReference>
<proteinExistence type="predicted"/>
<gene>
    <name evidence="5" type="ordered locus">Nmlp_2369</name>
</gene>
<dbReference type="RefSeq" id="WP_015409336.1">
    <property type="nucleotide sequence ID" value="NC_020388.1"/>
</dbReference>
<dbReference type="EMBL" id="HF582854">
    <property type="protein sequence ID" value="CCQ36537.1"/>
    <property type="molecule type" value="Genomic_DNA"/>
</dbReference>
<keyword evidence="6" id="KW-1185">Reference proteome</keyword>
<dbReference type="PROSITE" id="PS51257">
    <property type="entry name" value="PROKAR_LIPOPROTEIN"/>
    <property type="match status" value="1"/>
</dbReference>
<dbReference type="eggNOG" id="arCOG08958">
    <property type="taxonomic scope" value="Archaea"/>
</dbReference>
<feature type="region of interest" description="Disordered" evidence="3">
    <location>
        <begin position="28"/>
        <end position="65"/>
    </location>
</feature>
<dbReference type="KEGG" id="nmo:Nmlp_2369"/>
<sequence length="527" mass="59500">MPAERRDVLRLGGVSLVGALSGCLSTEGVYINRPSDESTPEPTPEDDGNGADGDDGPDPLEGPIGSLAEATRRVVDEAAWFGTTYDDVYDDYTNALDRAVETILQLENMTAISESDLERLEDVTTYVEEAIETGLEPHFELASRVRSYNDRAIERVERFGERGDRPALNDELESLREYYERLRGLFFRQENLSKDPIRNRLVEFMAAGDPDREDEDDPVHDTLFEFRYLSPIRYVGEMRYGIRYLRGVRFRARAHTEFAVEDRDDPELLGDPAASPAGSTRWEPTYTFSERFEPVAVPEDRRDELEVVVNDWADYDGGPLGVYTEQFVSWPIYVQRYDDFEAAAAARDSLLDGPVFLEPDRTVELGDLEWQQARYRLDGEVVYALFKQFGEFVIVVAPARTPIEDRYVPSRNPGIRRQVTEAVVIRDDDDGDEEPLRIPIEDVEADDTVRIRPGEVIPVDGTVTDGESVVDESSIPGGSATAEKEPDDEVVGSTHNLESVLFVEPSDYVEESWTLPLERSWLRVEGS</sequence>
<dbReference type="STRING" id="268739.Nmlp_2369"/>
<name>M1XQT8_NATM8</name>
<evidence type="ECO:0000313" key="5">
    <source>
        <dbReference type="EMBL" id="CCQ36537.1"/>
    </source>
</evidence>
<feature type="domain" description="P-type ATPase A" evidence="4">
    <location>
        <begin position="421"/>
        <end position="501"/>
    </location>
</feature>
<keyword evidence="1" id="KW-0479">Metal-binding</keyword>
<dbReference type="AlphaFoldDB" id="M1XQT8"/>
<reference evidence="5 6" key="1">
    <citation type="journal article" date="2013" name="Genome Announc.">
        <title>Genome of the haloarchaeon Natronomonas moolapensis, a neutrophilic member of a previously haloalkaliphilic genus.</title>
        <authorList>
            <person name="Dyall-Smith M.L."/>
            <person name="Pfeiffer F."/>
            <person name="Oberwinkler T."/>
            <person name="Klee K."/>
            <person name="Rampp M."/>
            <person name="Palm P."/>
            <person name="Gross K."/>
            <person name="Schuster S.C."/>
            <person name="Oesterhelt D."/>
        </authorList>
    </citation>
    <scope>NUCLEOTIDE SEQUENCE [LARGE SCALE GENOMIC DNA]</scope>
    <source>
        <strain evidence="6">DSM 18674 / JCM 14361 / 8.8.11</strain>
    </source>
</reference>
<dbReference type="GO" id="GO:0005507">
    <property type="term" value="F:copper ion binding"/>
    <property type="evidence" value="ECO:0007669"/>
    <property type="project" value="TreeGrafter"/>
</dbReference>
<accession>M1XQT8</accession>
<evidence type="ECO:0000259" key="4">
    <source>
        <dbReference type="Pfam" id="PF00122"/>
    </source>
</evidence>
<dbReference type="SUPFAM" id="SSF81653">
    <property type="entry name" value="Calcium ATPase, transduction domain A"/>
    <property type="match status" value="1"/>
</dbReference>
<evidence type="ECO:0000256" key="1">
    <source>
        <dbReference type="ARBA" id="ARBA00022723"/>
    </source>
</evidence>
<dbReference type="Proteomes" id="UP000011867">
    <property type="component" value="Chromosome"/>
</dbReference>
<evidence type="ECO:0000256" key="2">
    <source>
        <dbReference type="ARBA" id="ARBA00022967"/>
    </source>
</evidence>
<evidence type="ECO:0000313" key="6">
    <source>
        <dbReference type="Proteomes" id="UP000011867"/>
    </source>
</evidence>
<evidence type="ECO:0000256" key="3">
    <source>
        <dbReference type="SAM" id="MobiDB-lite"/>
    </source>
</evidence>
<dbReference type="eggNOG" id="arCOG02763">
    <property type="taxonomic scope" value="Archaea"/>
</dbReference>
<organism evidence="5 6">
    <name type="scientific">Natronomonas moolapensis (strain DSM 18674 / CECT 7526 / JCM 14361 / 8.8.11)</name>
    <dbReference type="NCBI Taxonomy" id="268739"/>
    <lineage>
        <taxon>Archaea</taxon>
        <taxon>Methanobacteriati</taxon>
        <taxon>Methanobacteriota</taxon>
        <taxon>Stenosarchaea group</taxon>
        <taxon>Halobacteria</taxon>
        <taxon>Halobacteriales</taxon>
        <taxon>Natronomonadaceae</taxon>
        <taxon>Natronomonas</taxon>
    </lineage>
</organism>
<feature type="compositionally biased region" description="Acidic residues" evidence="3">
    <location>
        <begin position="43"/>
        <end position="58"/>
    </location>
</feature>